<feature type="transmembrane region" description="Helical" evidence="3">
    <location>
        <begin position="6"/>
        <end position="22"/>
    </location>
</feature>
<dbReference type="InterPro" id="IPR018559">
    <property type="entry name" value="DUF2015"/>
</dbReference>
<keyword evidence="5" id="KW-1185">Reference proteome</keyword>
<keyword evidence="3" id="KW-1133">Transmembrane helix</keyword>
<evidence type="ECO:0000256" key="2">
    <source>
        <dbReference type="ARBA" id="ARBA00022729"/>
    </source>
</evidence>
<dbReference type="PANTHER" id="PTHR28023">
    <property type="entry name" value="UPF0357 PROTEIN YCL012C"/>
    <property type="match status" value="1"/>
</dbReference>
<reference evidence="4 5" key="1">
    <citation type="submission" date="2018-06" db="EMBL/GenBank/DDBJ databases">
        <title>Complete Genomes of Monosporascus.</title>
        <authorList>
            <person name="Robinson A.J."/>
            <person name="Natvig D.O."/>
        </authorList>
    </citation>
    <scope>NUCLEOTIDE SEQUENCE [LARGE SCALE GENOMIC DNA]</scope>
    <source>
        <strain evidence="4 5">CBS 609.92</strain>
    </source>
</reference>
<keyword evidence="3" id="KW-0812">Transmembrane</keyword>
<evidence type="ECO:0000313" key="5">
    <source>
        <dbReference type="Proteomes" id="UP000294003"/>
    </source>
</evidence>
<dbReference type="EMBL" id="QJNS01000294">
    <property type="protein sequence ID" value="RYO80302.1"/>
    <property type="molecule type" value="Genomic_DNA"/>
</dbReference>
<comment type="caution">
    <text evidence="4">The sequence shown here is derived from an EMBL/GenBank/DDBJ whole genome shotgun (WGS) entry which is preliminary data.</text>
</comment>
<evidence type="ECO:0000256" key="1">
    <source>
        <dbReference type="ARBA" id="ARBA00008325"/>
    </source>
</evidence>
<keyword evidence="3" id="KW-0472">Membrane</keyword>
<name>A0ABY0GYC1_9PEZI</name>
<dbReference type="Pfam" id="PF09435">
    <property type="entry name" value="DUF2015"/>
    <property type="match status" value="1"/>
</dbReference>
<comment type="similarity">
    <text evidence="1">Belongs to the UPF0357 family.</text>
</comment>
<dbReference type="Proteomes" id="UP000294003">
    <property type="component" value="Unassembled WGS sequence"/>
</dbReference>
<protein>
    <submittedName>
        <fullName evidence="4">Uncharacterized protein</fullName>
    </submittedName>
</protein>
<keyword evidence="2" id="KW-0732">Signal</keyword>
<sequence>MDYLIYYLTFVVLVLGTALYLTRGRWLHLIPELPFLPDGARDYLYSRLPSSFAGDVEAGLSSANFDLSGNVASGDARAGLDDAAKAEILRIMKKRRLRFDDARRAYMEQRFNANGIAPDGRPRDPKFVSFS</sequence>
<proteinExistence type="inferred from homology"/>
<accession>A0ABY0GYC1</accession>
<organism evidence="4 5">
    <name type="scientific">Monosporascus cannonballus</name>
    <dbReference type="NCBI Taxonomy" id="155416"/>
    <lineage>
        <taxon>Eukaryota</taxon>
        <taxon>Fungi</taxon>
        <taxon>Dikarya</taxon>
        <taxon>Ascomycota</taxon>
        <taxon>Pezizomycotina</taxon>
        <taxon>Sordariomycetes</taxon>
        <taxon>Xylariomycetidae</taxon>
        <taxon>Xylariales</taxon>
        <taxon>Xylariales incertae sedis</taxon>
        <taxon>Monosporascus</taxon>
    </lineage>
</organism>
<evidence type="ECO:0000313" key="4">
    <source>
        <dbReference type="EMBL" id="RYO80302.1"/>
    </source>
</evidence>
<dbReference type="PANTHER" id="PTHR28023:SF1">
    <property type="entry name" value="UPF0357 PROTEIN YCL012C"/>
    <property type="match status" value="1"/>
</dbReference>
<gene>
    <name evidence="4" type="ORF">DL762_007715</name>
</gene>
<evidence type="ECO:0000256" key="3">
    <source>
        <dbReference type="SAM" id="Phobius"/>
    </source>
</evidence>